<dbReference type="PATRIC" id="fig|326442.8.peg.3057"/>
<dbReference type="Pfam" id="PF09411">
    <property type="entry name" value="PagL"/>
    <property type="match status" value="1"/>
</dbReference>
<keyword evidence="1" id="KW-0998">Cell outer membrane</keyword>
<dbReference type="BioCyc" id="PHAL326442:PSHA_RS15560-MONOMER"/>
<proteinExistence type="inferred from homology"/>
<feature type="signal peptide" evidence="4">
    <location>
        <begin position="1"/>
        <end position="20"/>
    </location>
</feature>
<comment type="similarity">
    <text evidence="1">Belongs to the PagL family.</text>
</comment>
<dbReference type="AlphaFoldDB" id="Q3ID13"/>
<comment type="catalytic activity">
    <reaction evidence="1">
        <text>a 3-(acyloxy)acyl derivative of bacterial toxin + H2O = a 3-hydroxyacyl derivative of bacterial toxin + a fatty acid + H(+)</text>
        <dbReference type="Rhea" id="RHEA:12032"/>
        <dbReference type="ChEBI" id="CHEBI:15377"/>
        <dbReference type="ChEBI" id="CHEBI:15378"/>
        <dbReference type="ChEBI" id="CHEBI:28868"/>
        <dbReference type="ChEBI" id="CHEBI:136853"/>
        <dbReference type="ChEBI" id="CHEBI:140675"/>
        <dbReference type="EC" id="3.1.1.77"/>
    </reaction>
</comment>
<protein>
    <recommendedName>
        <fullName evidence="1">Lipid A deacylase</fullName>
        <ecNumber evidence="1">3.1.1.77</ecNumber>
    </recommendedName>
    <alternativeName>
        <fullName evidence="1">LPS 3-O-deacylase</fullName>
    </alternativeName>
    <alternativeName>
        <fullName evidence="1">Outer membrane enzyme</fullName>
    </alternativeName>
</protein>
<keyword evidence="1" id="KW-0472">Membrane</keyword>
<comment type="function">
    <text evidence="1">Has lipid A 3-O-deacylase activity. Hydrolyzes the ester bond at the 3 position of lipid A, a bioactive component of lipopolysaccharide (LPS), thereby releasing the primary fatty acyl moiety.</text>
</comment>
<dbReference type="KEGG" id="pha:PSHAb0144"/>
<accession>Q3ID13</accession>
<keyword evidence="6" id="KW-1185">Reference proteome</keyword>
<reference evidence="5 6" key="1">
    <citation type="journal article" date="2005" name="Genome Res.">
        <title>Coping with cold: the genome of the versatile marine Antarctica bacterium Pseudoalteromonas haloplanktis TAC125.</title>
        <authorList>
            <person name="Medigue C."/>
            <person name="Krin E."/>
            <person name="Pascal G."/>
            <person name="Barbe V."/>
            <person name="Bernsel A."/>
            <person name="Bertin P."/>
            <person name="Cheung F."/>
            <person name="Cruveiller S."/>
            <person name="Damico S."/>
            <person name="Duilio A."/>
            <person name="Fang G."/>
            <person name="Feller G."/>
            <person name="Mangenot S."/>
            <person name="Marino G."/>
            <person name="Nilsson J."/>
            <person name="Parilli E."/>
            <person name="Rocha E."/>
            <person name="Rouy Z."/>
            <person name="Sekowska A."/>
            <person name="Tutino M.L."/>
            <person name="Vallenet D."/>
            <person name="von Heijne G."/>
            <person name="Danchin A."/>
        </authorList>
    </citation>
    <scope>NUCLEOTIDE SEQUENCE [LARGE SCALE GENOMIC DNA]</scope>
    <source>
        <strain evidence="6">TAC 125</strain>
    </source>
</reference>
<gene>
    <name evidence="5" type="ordered locus">PSHAb0144</name>
</gene>
<comment type="subunit">
    <text evidence="1">Homodimer.</text>
</comment>
<feature type="active site" description="Charge relay system" evidence="2">
    <location>
        <position position="154"/>
    </location>
</feature>
<dbReference type="STRING" id="326442.PSHAb0144"/>
<sequence length="176" mass="20211">MKNIILSLTLMFGFVFSADATQNKSYSIDYIQGEGDVKGIKLALQYHVDWLKQYSENLNMYFESSLNLWEYGAENDYDSNLVLAISPVIQYPITQMADKPIFIEFGIGVSLLDDTVFAGKNVSTHYQFEDRLGLVMKFGKNNRQSVAIRYFHYSNAGFKKPNPGLDFIALNYTRFY</sequence>
<feature type="active site" description="Charge relay system" evidence="2">
    <location>
        <position position="152"/>
    </location>
</feature>
<dbReference type="EC" id="3.1.1.77" evidence="1"/>
<comment type="subcellular location">
    <subcellularLocation>
        <location evidence="1">Cell outer membrane</location>
        <topology evidence="1">Multi-pass membrane protein</topology>
    </subcellularLocation>
</comment>
<keyword evidence="1" id="KW-0378">Hydrolase</keyword>
<dbReference type="EMBL" id="CR954247">
    <property type="protein sequence ID" value="CAI89191.1"/>
    <property type="molecule type" value="Genomic_DNA"/>
</dbReference>
<dbReference type="HOGENOM" id="CLU_093405_1_0_6"/>
<feature type="active site" description="Charge relay system" evidence="2">
    <location>
        <position position="166"/>
    </location>
</feature>
<feature type="chain" id="PRO_5004225729" description="Lipid A deacylase" evidence="4">
    <location>
        <begin position="21"/>
        <end position="176"/>
    </location>
</feature>
<evidence type="ECO:0000256" key="3">
    <source>
        <dbReference type="PIRSR" id="PIRSR029681-2"/>
    </source>
</evidence>
<keyword evidence="4" id="KW-0732">Signal</keyword>
<dbReference type="PIRSF" id="PIRSF029681">
    <property type="entry name" value="PagL"/>
    <property type="match status" value="1"/>
</dbReference>
<dbReference type="Gene3D" id="2.40.160.20">
    <property type="match status" value="1"/>
</dbReference>
<evidence type="ECO:0000256" key="1">
    <source>
        <dbReference type="PIRNR" id="PIRNR029681"/>
    </source>
</evidence>
<evidence type="ECO:0000256" key="4">
    <source>
        <dbReference type="SAM" id="SignalP"/>
    </source>
</evidence>
<dbReference type="eggNOG" id="COG3637">
    <property type="taxonomic scope" value="Bacteria"/>
</dbReference>
<dbReference type="InterPro" id="IPR018550">
    <property type="entry name" value="Lipid-A_deacylase-rel"/>
</dbReference>
<feature type="site" description="Critical for activity" evidence="3">
    <location>
        <position position="155"/>
    </location>
</feature>
<evidence type="ECO:0000313" key="5">
    <source>
        <dbReference type="EMBL" id="CAI89191.1"/>
    </source>
</evidence>
<dbReference type="Proteomes" id="UP000006843">
    <property type="component" value="Chromosome II"/>
</dbReference>
<dbReference type="GO" id="GO:0009279">
    <property type="term" value="C:cell outer membrane"/>
    <property type="evidence" value="ECO:0007669"/>
    <property type="project" value="UniProtKB-SubCell"/>
</dbReference>
<evidence type="ECO:0000313" key="6">
    <source>
        <dbReference type="Proteomes" id="UP000006843"/>
    </source>
</evidence>
<name>Q3ID13_PSET1</name>
<evidence type="ECO:0000256" key="2">
    <source>
        <dbReference type="PIRSR" id="PIRSR029681-1"/>
    </source>
</evidence>
<organism evidence="5 6">
    <name type="scientific">Pseudoalteromonas translucida (strain TAC 125)</name>
    <dbReference type="NCBI Taxonomy" id="326442"/>
    <lineage>
        <taxon>Bacteria</taxon>
        <taxon>Pseudomonadati</taxon>
        <taxon>Pseudomonadota</taxon>
        <taxon>Gammaproteobacteria</taxon>
        <taxon>Alteromonadales</taxon>
        <taxon>Pseudoalteromonadaceae</taxon>
        <taxon>Pseudoalteromonas</taxon>
    </lineage>
</organism>
<dbReference type="GO" id="GO:0050528">
    <property type="term" value="F:acyloxyacyl hydrolase activity"/>
    <property type="evidence" value="ECO:0007669"/>
    <property type="project" value="UniProtKB-EC"/>
</dbReference>